<dbReference type="EMBL" id="NTHN01000011">
    <property type="protein sequence ID" value="PBD21073.1"/>
    <property type="molecule type" value="Genomic_DNA"/>
</dbReference>
<dbReference type="Proteomes" id="UP000217448">
    <property type="component" value="Unassembled WGS sequence"/>
</dbReference>
<organism evidence="2">
    <name type="scientific">Alloyangia mangrovi</name>
    <dbReference type="NCBI Taxonomy" id="1779329"/>
    <lineage>
        <taxon>Bacteria</taxon>
        <taxon>Pseudomonadati</taxon>
        <taxon>Pseudomonadota</taxon>
        <taxon>Alphaproteobacteria</taxon>
        <taxon>Rhodobacterales</taxon>
        <taxon>Roseobacteraceae</taxon>
        <taxon>Alloyangia</taxon>
    </lineage>
</organism>
<gene>
    <name evidence="1" type="ORF">CLG85_001500</name>
    <name evidence="2" type="ORF">CLG85_00780</name>
</gene>
<dbReference type="AlphaFoldDB" id="A0A2A3K0Y3"/>
<reference evidence="2" key="1">
    <citation type="submission" date="2017-09" db="EMBL/GenBank/DDBJ databases">
        <title>Yangia sp. SAOS 153D whole genome sequencing.</title>
        <authorList>
            <person name="Verma A."/>
            <person name="Krishnamurthi S."/>
        </authorList>
    </citation>
    <scope>NUCLEOTIDE SEQUENCE [LARGE SCALE GENOMIC DNA]</scope>
    <source>
        <strain evidence="2">SAOS 153D</strain>
    </source>
</reference>
<name>A0A2A3K0Y3_9RHOB</name>
<evidence type="ECO:0000313" key="1">
    <source>
        <dbReference type="EMBL" id="MCT4369084.1"/>
    </source>
</evidence>
<dbReference type="PROSITE" id="PS51257">
    <property type="entry name" value="PROKAR_LIPOPROTEIN"/>
    <property type="match status" value="1"/>
</dbReference>
<reference evidence="3" key="2">
    <citation type="submission" date="2023-07" db="EMBL/GenBank/DDBJ databases">
        <title>Yangia mangrovi SAOS 153D genome.</title>
        <authorList>
            <person name="Verma A."/>
            <person name="Pal Y."/>
            <person name="Sundharam S."/>
            <person name="Bisht B."/>
            <person name="Srinivasan K."/>
        </authorList>
    </citation>
    <scope>NUCLEOTIDE SEQUENCE [LARGE SCALE GENOMIC DNA]</scope>
    <source>
        <strain evidence="3">SAOS 153D</strain>
    </source>
</reference>
<keyword evidence="3" id="KW-1185">Reference proteome</keyword>
<evidence type="ECO:0000313" key="3">
    <source>
        <dbReference type="Proteomes" id="UP000217448"/>
    </source>
</evidence>
<comment type="caution">
    <text evidence="2">The sequence shown here is derived from an EMBL/GenBank/DDBJ whole genome shotgun (WGS) entry which is preliminary data.</text>
</comment>
<sequence length="110" mass="12105">MSFHHRTPEISTSVLALGAFGQATLTCACCNDDTLWAEEMARSHPTEFDAPTLDAVERRYGGPVCGICAEEVTICEQCGEVAEDDTNMAAIDDRQFVFCCEDCMAEWSQK</sequence>
<evidence type="ECO:0000313" key="2">
    <source>
        <dbReference type="EMBL" id="PBD21073.1"/>
    </source>
</evidence>
<accession>A0A2A3K0Y3</accession>
<evidence type="ECO:0008006" key="4">
    <source>
        <dbReference type="Google" id="ProtNLM"/>
    </source>
</evidence>
<dbReference type="RefSeq" id="WP_095880526.1">
    <property type="nucleotide sequence ID" value="NZ_NTHN02000002.1"/>
</dbReference>
<protein>
    <recommendedName>
        <fullName evidence="4">TRASH domain-containing protein</fullName>
    </recommendedName>
</protein>
<proteinExistence type="predicted"/>
<dbReference type="EMBL" id="NTHN02000002">
    <property type="protein sequence ID" value="MCT4369084.1"/>
    <property type="molecule type" value="Genomic_DNA"/>
</dbReference>
<reference evidence="1" key="3">
    <citation type="submission" date="2024-05" db="EMBL/GenBank/DDBJ databases">
        <title>Yangia mangrovi SAOS 153D genome.</title>
        <authorList>
            <person name="Verma A."/>
            <person name="Pal Y."/>
            <person name="Sundharam S."/>
            <person name="Bisht B."/>
            <person name="Srinivasan K."/>
        </authorList>
    </citation>
    <scope>NUCLEOTIDE SEQUENCE</scope>
    <source>
        <strain evidence="1">SAOS 153D</strain>
    </source>
</reference>